<sequence>MDIYALKIVFPATRSPRELAKKAFNFIGQCRSPGTVQQYDDSSDSEEDESAFKAVGHAYLTRETDGHTSFLITENEYPLDGSMEMKCEVSKLPIALTEPLIGFWNLCGDSGFHKFWVKMINGILYFYDHPEQTDENFVEPTYLIDMSTICNRQVEREMSVFKDSEHKFTFYMDILSFPRGSDLCEHKRYLISIESEELLQVWLAKINNCLDLIRDRPLS</sequence>
<organism evidence="1 2">
    <name type="scientific">Panagrolaimus sp. ES5</name>
    <dbReference type="NCBI Taxonomy" id="591445"/>
    <lineage>
        <taxon>Eukaryota</taxon>
        <taxon>Metazoa</taxon>
        <taxon>Ecdysozoa</taxon>
        <taxon>Nematoda</taxon>
        <taxon>Chromadorea</taxon>
        <taxon>Rhabditida</taxon>
        <taxon>Tylenchina</taxon>
        <taxon>Panagrolaimomorpha</taxon>
        <taxon>Panagrolaimoidea</taxon>
        <taxon>Panagrolaimidae</taxon>
        <taxon>Panagrolaimus</taxon>
    </lineage>
</organism>
<reference evidence="2" key="1">
    <citation type="submission" date="2022-11" db="UniProtKB">
        <authorList>
            <consortium name="WormBaseParasite"/>
        </authorList>
    </citation>
    <scope>IDENTIFICATION</scope>
</reference>
<accession>A0AC34GGA7</accession>
<protein>
    <submittedName>
        <fullName evidence="2">PH domain-containing protein</fullName>
    </submittedName>
</protein>
<proteinExistence type="predicted"/>
<dbReference type="Proteomes" id="UP000887579">
    <property type="component" value="Unplaced"/>
</dbReference>
<evidence type="ECO:0000313" key="2">
    <source>
        <dbReference type="WBParaSite" id="ES5_v2.g28530.t1"/>
    </source>
</evidence>
<name>A0AC34GGA7_9BILA</name>
<dbReference type="WBParaSite" id="ES5_v2.g28530.t1">
    <property type="protein sequence ID" value="ES5_v2.g28530.t1"/>
    <property type="gene ID" value="ES5_v2.g28530"/>
</dbReference>
<evidence type="ECO:0000313" key="1">
    <source>
        <dbReference type="Proteomes" id="UP000887579"/>
    </source>
</evidence>